<proteinExistence type="predicted"/>
<dbReference type="InterPro" id="IPR027417">
    <property type="entry name" value="P-loop_NTPase"/>
</dbReference>
<dbReference type="Pfam" id="PF02283">
    <property type="entry name" value="CobU"/>
    <property type="match status" value="1"/>
</dbReference>
<evidence type="ECO:0000313" key="2">
    <source>
        <dbReference type="Proteomes" id="UP000037854"/>
    </source>
</evidence>
<dbReference type="EMBL" id="LGTK01000044">
    <property type="protein sequence ID" value="KPH73535.1"/>
    <property type="molecule type" value="Genomic_DNA"/>
</dbReference>
<evidence type="ECO:0000313" key="1">
    <source>
        <dbReference type="EMBL" id="KPH73535.1"/>
    </source>
</evidence>
<organism evidence="1 2">
    <name type="scientific">Oceanobacillus caeni</name>
    <dbReference type="NCBI Taxonomy" id="405946"/>
    <lineage>
        <taxon>Bacteria</taxon>
        <taxon>Bacillati</taxon>
        <taxon>Bacillota</taxon>
        <taxon>Bacilli</taxon>
        <taxon>Bacillales</taxon>
        <taxon>Bacillaceae</taxon>
        <taxon>Oceanobacillus</taxon>
    </lineage>
</organism>
<accession>A0ABR5MHR3</accession>
<gene>
    <name evidence="1" type="ORF">AFL42_12170</name>
</gene>
<name>A0ABR5MHR3_9BACI</name>
<dbReference type="Proteomes" id="UP000037854">
    <property type="component" value="Unassembled WGS sequence"/>
</dbReference>
<evidence type="ECO:0008006" key="3">
    <source>
        <dbReference type="Google" id="ProtNLM"/>
    </source>
</evidence>
<keyword evidence="2" id="KW-1185">Reference proteome</keyword>
<reference evidence="1 2" key="1">
    <citation type="submission" date="2015-07" db="EMBL/GenBank/DDBJ databases">
        <title>High-quality draft genome sequence of Oceanobacillus caeni HM6, a bacillus isolated from a human feces.</title>
        <authorList>
            <person name="Kumar J."/>
            <person name="Verma M.K."/>
            <person name="Pandey R."/>
            <person name="Bhambi M."/>
            <person name="Chauhan N."/>
        </authorList>
    </citation>
    <scope>NUCLEOTIDE SEQUENCE [LARGE SCALE GENOMIC DNA]</scope>
    <source>
        <strain evidence="1 2">HM6</strain>
    </source>
</reference>
<protein>
    <recommendedName>
        <fullName evidence="3">Adenosylcobinamide-phosphate guanylyltransferase</fullName>
    </recommendedName>
</protein>
<dbReference type="RefSeq" id="WP_047184347.1">
    <property type="nucleotide sequence ID" value="NZ_JAHHXM010000008.1"/>
</dbReference>
<dbReference type="Gene3D" id="3.40.50.300">
    <property type="entry name" value="P-loop containing nucleotide triphosphate hydrolases"/>
    <property type="match status" value="1"/>
</dbReference>
<comment type="caution">
    <text evidence="1">The sequence shown here is derived from an EMBL/GenBank/DDBJ whole genome shotgun (WGS) entry which is preliminary data.</text>
</comment>
<dbReference type="SUPFAM" id="SSF52540">
    <property type="entry name" value="P-loop containing nucleoside triphosphate hydrolases"/>
    <property type="match status" value="1"/>
</dbReference>
<dbReference type="InterPro" id="IPR003203">
    <property type="entry name" value="CobU/CobP"/>
</dbReference>
<sequence>MHFVTGGAFNGKKAWVKDNYACAKWISFYDGDKLPKTLENSSSQRIVFEGVERWTKESLEKMTIDEARAHLRNCLDQWLEWENAKANRSMIIIGADIMKGIVPMQKEERDWRDLTGWFYQDLARRSKRVDVIWYGINQTIKMGE</sequence>